<dbReference type="InterPro" id="IPR050638">
    <property type="entry name" value="AA-Vitamin_Transporters"/>
</dbReference>
<comment type="caution">
    <text evidence="7">The sequence shown here is derived from an EMBL/GenBank/DDBJ whole genome shotgun (WGS) entry which is preliminary data.</text>
</comment>
<dbReference type="InterPro" id="IPR037185">
    <property type="entry name" value="EmrE-like"/>
</dbReference>
<dbReference type="PANTHER" id="PTHR32322:SF9">
    <property type="entry name" value="AMINO-ACID METABOLITE EFFLUX PUMP-RELATED"/>
    <property type="match status" value="1"/>
</dbReference>
<feature type="transmembrane region" description="Helical" evidence="5">
    <location>
        <begin position="158"/>
        <end position="176"/>
    </location>
</feature>
<feature type="transmembrane region" description="Helical" evidence="5">
    <location>
        <begin position="188"/>
        <end position="209"/>
    </location>
</feature>
<dbReference type="EMBL" id="JARWAM010000029">
    <property type="protein sequence ID" value="MDR5907770.1"/>
    <property type="molecule type" value="Genomic_DNA"/>
</dbReference>
<evidence type="ECO:0000256" key="2">
    <source>
        <dbReference type="ARBA" id="ARBA00022692"/>
    </source>
</evidence>
<feature type="transmembrane region" description="Helical" evidence="5">
    <location>
        <begin position="36"/>
        <end position="59"/>
    </location>
</feature>
<sequence>MQSVNSSMGMVEWLLLIALSVLWGGSFFFVEVAVDALGPLTIVALRVGLAAVALNVMVVAMGLSMPKDRKLWAAFLGMGFFNNMIPFSLIVWGQTHIASGLASILNASTPFFTVVAAHYLTRDERMTGGRLIGVLLGISGVAYMMGAEALEGLATNTLAQLAVLGAAISYAFAGIFGRRFRQLGCSPLVTASGQVTASTVVLIPLALLVERPWILPMPAVEVWWAVLGLALLSTALAYILYFRILATAGATNLLLVTFLIPVSAILLGTAVLGEQLEPQHVVGMALIGLGLAAIDGRPLGIIRGIWPTARSE</sequence>
<evidence type="ECO:0000313" key="8">
    <source>
        <dbReference type="Proteomes" id="UP001251374"/>
    </source>
</evidence>
<proteinExistence type="predicted"/>
<accession>A0ABU1HMI8</accession>
<feature type="transmembrane region" description="Helical" evidence="5">
    <location>
        <begin position="127"/>
        <end position="146"/>
    </location>
</feature>
<keyword evidence="4 5" id="KW-0472">Membrane</keyword>
<feature type="domain" description="EamA" evidence="6">
    <location>
        <begin position="159"/>
        <end position="293"/>
    </location>
</feature>
<feature type="transmembrane region" description="Helical" evidence="5">
    <location>
        <begin position="278"/>
        <end position="294"/>
    </location>
</feature>
<evidence type="ECO:0000313" key="7">
    <source>
        <dbReference type="EMBL" id="MDR5907770.1"/>
    </source>
</evidence>
<keyword evidence="8" id="KW-1185">Reference proteome</keyword>
<keyword evidence="2 5" id="KW-0812">Transmembrane</keyword>
<comment type="subcellular location">
    <subcellularLocation>
        <location evidence="1">Membrane</location>
        <topology evidence="1">Multi-pass membrane protein</topology>
    </subcellularLocation>
</comment>
<evidence type="ECO:0000256" key="1">
    <source>
        <dbReference type="ARBA" id="ARBA00004141"/>
    </source>
</evidence>
<evidence type="ECO:0000256" key="4">
    <source>
        <dbReference type="ARBA" id="ARBA00023136"/>
    </source>
</evidence>
<protein>
    <submittedName>
        <fullName evidence="7">DMT family transporter</fullName>
    </submittedName>
</protein>
<feature type="transmembrane region" description="Helical" evidence="5">
    <location>
        <begin position="253"/>
        <end position="272"/>
    </location>
</feature>
<dbReference type="Proteomes" id="UP001251374">
    <property type="component" value="Unassembled WGS sequence"/>
</dbReference>
<dbReference type="Pfam" id="PF00892">
    <property type="entry name" value="EamA"/>
    <property type="match status" value="2"/>
</dbReference>
<feature type="transmembrane region" description="Helical" evidence="5">
    <location>
        <begin position="221"/>
        <end position="241"/>
    </location>
</feature>
<evidence type="ECO:0000259" key="6">
    <source>
        <dbReference type="Pfam" id="PF00892"/>
    </source>
</evidence>
<feature type="transmembrane region" description="Helical" evidence="5">
    <location>
        <begin position="12"/>
        <end position="30"/>
    </location>
</feature>
<feature type="transmembrane region" description="Helical" evidence="5">
    <location>
        <begin position="71"/>
        <end position="91"/>
    </location>
</feature>
<dbReference type="RefSeq" id="WP_309725387.1">
    <property type="nucleotide sequence ID" value="NZ_JARWAM010000029.1"/>
</dbReference>
<evidence type="ECO:0000256" key="3">
    <source>
        <dbReference type="ARBA" id="ARBA00022989"/>
    </source>
</evidence>
<gene>
    <name evidence="7" type="ORF">QC821_21065</name>
</gene>
<evidence type="ECO:0000256" key="5">
    <source>
        <dbReference type="SAM" id="Phobius"/>
    </source>
</evidence>
<reference evidence="7 8" key="1">
    <citation type="submission" date="2023-04" db="EMBL/GenBank/DDBJ databases">
        <title>A long-awaited taxogenomic arrangement of the family Halomonadaceae.</title>
        <authorList>
            <person name="De La Haba R."/>
            <person name="Chuvochina M."/>
            <person name="Wittouck S."/>
            <person name="Arahal D.R."/>
            <person name="Sanchez-Porro C."/>
            <person name="Hugenholtz P."/>
            <person name="Ventosa A."/>
        </authorList>
    </citation>
    <scope>NUCLEOTIDE SEQUENCE [LARGE SCALE GENOMIC DNA]</scope>
    <source>
        <strain evidence="7 8">DSM 26770</strain>
    </source>
</reference>
<keyword evidence="3 5" id="KW-1133">Transmembrane helix</keyword>
<dbReference type="InterPro" id="IPR000620">
    <property type="entry name" value="EamA_dom"/>
</dbReference>
<feature type="domain" description="EamA" evidence="6">
    <location>
        <begin position="14"/>
        <end position="144"/>
    </location>
</feature>
<organism evidence="7 8">
    <name type="scientific">Franzmannia qiaohouensis</name>
    <dbReference type="NCBI Taxonomy" id="1329370"/>
    <lineage>
        <taxon>Bacteria</taxon>
        <taxon>Pseudomonadati</taxon>
        <taxon>Pseudomonadota</taxon>
        <taxon>Gammaproteobacteria</taxon>
        <taxon>Oceanospirillales</taxon>
        <taxon>Halomonadaceae</taxon>
        <taxon>Franzmannia</taxon>
    </lineage>
</organism>
<feature type="transmembrane region" description="Helical" evidence="5">
    <location>
        <begin position="97"/>
        <end position="120"/>
    </location>
</feature>
<name>A0ABU1HMI8_9GAMM</name>
<dbReference type="SUPFAM" id="SSF103481">
    <property type="entry name" value="Multidrug resistance efflux transporter EmrE"/>
    <property type="match status" value="2"/>
</dbReference>
<dbReference type="PANTHER" id="PTHR32322">
    <property type="entry name" value="INNER MEMBRANE TRANSPORTER"/>
    <property type="match status" value="1"/>
</dbReference>